<gene>
    <name evidence="1" type="ORF">DXC81_01230</name>
</gene>
<proteinExistence type="predicted"/>
<dbReference type="RefSeq" id="WP_117678809.1">
    <property type="nucleotide sequence ID" value="NZ_CALJOO010000023.1"/>
</dbReference>
<sequence>METAIQTTAHPGLSSKETARKLALIEHGARLVISVAQQCGYTGPTDNLLEGKTWSELRDDMYDEMLDAIEGR</sequence>
<accession>A0A3E4QZG6</accession>
<comment type="caution">
    <text evidence="1">The sequence shown here is derived from an EMBL/GenBank/DDBJ whole genome shotgun (WGS) entry which is preliminary data.</text>
</comment>
<name>A0A3E4QZG6_9ACTN</name>
<protein>
    <submittedName>
        <fullName evidence="1">Uncharacterized protein</fullName>
    </submittedName>
</protein>
<reference evidence="1 2" key="1">
    <citation type="submission" date="2018-08" db="EMBL/GenBank/DDBJ databases">
        <title>A genome reference for cultivated species of the human gut microbiota.</title>
        <authorList>
            <person name="Zou Y."/>
            <person name="Xue W."/>
            <person name="Luo G."/>
        </authorList>
    </citation>
    <scope>NUCLEOTIDE SEQUENCE [LARGE SCALE GENOMIC DNA]</scope>
    <source>
        <strain evidence="1 2">TF08-14</strain>
    </source>
</reference>
<dbReference type="EMBL" id="QSRJ01000001">
    <property type="protein sequence ID" value="RGL12308.1"/>
    <property type="molecule type" value="Genomic_DNA"/>
</dbReference>
<dbReference type="Proteomes" id="UP000260943">
    <property type="component" value="Unassembled WGS sequence"/>
</dbReference>
<organism evidence="1 2">
    <name type="scientific">Collinsella tanakaei</name>
    <dbReference type="NCBI Taxonomy" id="626935"/>
    <lineage>
        <taxon>Bacteria</taxon>
        <taxon>Bacillati</taxon>
        <taxon>Actinomycetota</taxon>
        <taxon>Coriobacteriia</taxon>
        <taxon>Coriobacteriales</taxon>
        <taxon>Coriobacteriaceae</taxon>
        <taxon>Collinsella</taxon>
    </lineage>
</organism>
<evidence type="ECO:0000313" key="2">
    <source>
        <dbReference type="Proteomes" id="UP000260943"/>
    </source>
</evidence>
<evidence type="ECO:0000313" key="1">
    <source>
        <dbReference type="EMBL" id="RGL12308.1"/>
    </source>
</evidence>
<dbReference type="AlphaFoldDB" id="A0A3E4QZG6"/>